<evidence type="ECO:0000256" key="2">
    <source>
        <dbReference type="ARBA" id="ARBA00008932"/>
    </source>
</evidence>
<dbReference type="EMBL" id="KQ474083">
    <property type="protein sequence ID" value="KPV73330.1"/>
    <property type="molecule type" value="Genomic_DNA"/>
</dbReference>
<evidence type="ECO:0000259" key="8">
    <source>
        <dbReference type="PROSITE" id="PS50202"/>
    </source>
</evidence>
<sequence>MSVTLSPSSQLGFQRPLTQLVKRSLAVSNHNSQAVAYKVKTTAPRQYCVRPNSGRIEPGETVEVQVLLQAMKEDPAPGAKCRDKFLVQSIIITPEREDVALAELWSVVEQEDKSRGEAAPSQIHEQKIRCAYLPAAEHGSIPEETTGHDTPRTSNVEPAFASAVSPSSHASSTPTQPSATSARDASPSPAQFHNSSSSSPAASSPSPAMADKARDVAAGASGAAAGAAAAVGLPGVANAIERNAPIQSSGGPAYLSASSPSGAASSAPASSSTTTKATSASTSTSTAAAGGSDELSRVRSELAATKAELARVKQQLDASETTAATLRSRGAGAGAGAGGAGAGKEASTAQAVVELKGQEGVPVQVVAGLMFAAVVVTYLTCRA</sequence>
<dbReference type="PANTHER" id="PTHR10809:SF6">
    <property type="entry name" value="AT11025P-RELATED"/>
    <property type="match status" value="1"/>
</dbReference>
<dbReference type="PROSITE" id="PS50202">
    <property type="entry name" value="MSP"/>
    <property type="match status" value="1"/>
</dbReference>
<accession>A0A0P9GJT5</accession>
<feature type="compositionally biased region" description="Low complexity" evidence="7">
    <location>
        <begin position="248"/>
        <end position="292"/>
    </location>
</feature>
<dbReference type="GeneID" id="28978110"/>
<comment type="subcellular location">
    <subcellularLocation>
        <location evidence="1">Membrane</location>
        <topology evidence="1">Single-pass type IV membrane protein</topology>
    </subcellularLocation>
</comment>
<keyword evidence="10" id="KW-1185">Reference proteome</keyword>
<dbReference type="GO" id="GO:0090158">
    <property type="term" value="P:endoplasmic reticulum membrane organization"/>
    <property type="evidence" value="ECO:0007669"/>
    <property type="project" value="TreeGrafter"/>
</dbReference>
<keyword evidence="4" id="KW-1133">Transmembrane helix</keyword>
<feature type="coiled-coil region" evidence="6">
    <location>
        <begin position="295"/>
        <end position="329"/>
    </location>
</feature>
<dbReference type="GO" id="GO:0033149">
    <property type="term" value="F:FFAT motif binding"/>
    <property type="evidence" value="ECO:0007669"/>
    <property type="project" value="TreeGrafter"/>
</dbReference>
<organism evidence="9 10">
    <name type="scientific">Rhodotorula graminis (strain WP1)</name>
    <dbReference type="NCBI Taxonomy" id="578459"/>
    <lineage>
        <taxon>Eukaryota</taxon>
        <taxon>Fungi</taxon>
        <taxon>Dikarya</taxon>
        <taxon>Basidiomycota</taxon>
        <taxon>Pucciniomycotina</taxon>
        <taxon>Microbotryomycetes</taxon>
        <taxon>Sporidiobolales</taxon>
        <taxon>Sporidiobolaceae</taxon>
        <taxon>Rhodotorula</taxon>
    </lineage>
</organism>
<evidence type="ECO:0000313" key="10">
    <source>
        <dbReference type="Proteomes" id="UP000053890"/>
    </source>
</evidence>
<gene>
    <name evidence="9" type="ORF">RHOBADRAFT_55091</name>
</gene>
<protein>
    <recommendedName>
        <fullName evidence="8">MSP domain-containing protein</fullName>
    </recommendedName>
</protein>
<dbReference type="InterPro" id="IPR000535">
    <property type="entry name" value="MSP_dom"/>
</dbReference>
<keyword evidence="5" id="KW-0472">Membrane</keyword>
<dbReference type="RefSeq" id="XP_018269379.1">
    <property type="nucleotide sequence ID" value="XM_018417662.1"/>
</dbReference>
<evidence type="ECO:0000256" key="7">
    <source>
        <dbReference type="SAM" id="MobiDB-lite"/>
    </source>
</evidence>
<dbReference type="Pfam" id="PF00635">
    <property type="entry name" value="Motile_Sperm"/>
    <property type="match status" value="1"/>
</dbReference>
<dbReference type="SUPFAM" id="SSF49354">
    <property type="entry name" value="PapD-like"/>
    <property type="match status" value="1"/>
</dbReference>
<dbReference type="AlphaFoldDB" id="A0A0P9GJT5"/>
<dbReference type="GO" id="GO:0005789">
    <property type="term" value="C:endoplasmic reticulum membrane"/>
    <property type="evidence" value="ECO:0007669"/>
    <property type="project" value="InterPro"/>
</dbReference>
<dbReference type="InterPro" id="IPR008962">
    <property type="entry name" value="PapD-like_sf"/>
</dbReference>
<dbReference type="PANTHER" id="PTHR10809">
    <property type="entry name" value="VESICLE-ASSOCIATED MEMBRANE PROTEIN-ASSOCIATED PROTEIN"/>
    <property type="match status" value="1"/>
</dbReference>
<dbReference type="InterPro" id="IPR013783">
    <property type="entry name" value="Ig-like_fold"/>
</dbReference>
<evidence type="ECO:0000256" key="4">
    <source>
        <dbReference type="ARBA" id="ARBA00022989"/>
    </source>
</evidence>
<keyword evidence="6" id="KW-0175">Coiled coil</keyword>
<evidence type="ECO:0000256" key="6">
    <source>
        <dbReference type="SAM" id="Coils"/>
    </source>
</evidence>
<keyword evidence="3" id="KW-0812">Transmembrane</keyword>
<dbReference type="Gene3D" id="2.60.40.10">
    <property type="entry name" value="Immunoglobulins"/>
    <property type="match status" value="1"/>
</dbReference>
<feature type="region of interest" description="Disordered" evidence="7">
    <location>
        <begin position="140"/>
        <end position="213"/>
    </location>
</feature>
<dbReference type="InterPro" id="IPR016763">
    <property type="entry name" value="VAP"/>
</dbReference>
<dbReference type="OMA" id="RSIIHEQ"/>
<dbReference type="STRING" id="578459.A0A0P9GJT5"/>
<feature type="domain" description="MSP" evidence="8">
    <location>
        <begin position="2"/>
        <end position="133"/>
    </location>
</feature>
<feature type="region of interest" description="Disordered" evidence="7">
    <location>
        <begin position="247"/>
        <end position="295"/>
    </location>
</feature>
<dbReference type="GO" id="GO:0005886">
    <property type="term" value="C:plasma membrane"/>
    <property type="evidence" value="ECO:0007669"/>
    <property type="project" value="TreeGrafter"/>
</dbReference>
<evidence type="ECO:0000313" key="9">
    <source>
        <dbReference type="EMBL" id="KPV73330.1"/>
    </source>
</evidence>
<comment type="similarity">
    <text evidence="2">Belongs to the VAMP-associated protein (VAP) (TC 9.B.17) family.</text>
</comment>
<dbReference type="Proteomes" id="UP000053890">
    <property type="component" value="Unassembled WGS sequence"/>
</dbReference>
<feature type="compositionally biased region" description="Low complexity" evidence="7">
    <location>
        <begin position="158"/>
        <end position="213"/>
    </location>
</feature>
<evidence type="ECO:0000256" key="5">
    <source>
        <dbReference type="ARBA" id="ARBA00023136"/>
    </source>
</evidence>
<reference evidence="9 10" key="1">
    <citation type="journal article" date="2015" name="Front. Microbiol.">
        <title>Genome sequence of the plant growth promoting endophytic yeast Rhodotorula graminis WP1.</title>
        <authorList>
            <person name="Firrincieli A."/>
            <person name="Otillar R."/>
            <person name="Salamov A."/>
            <person name="Schmutz J."/>
            <person name="Khan Z."/>
            <person name="Redman R.S."/>
            <person name="Fleck N.D."/>
            <person name="Lindquist E."/>
            <person name="Grigoriev I.V."/>
            <person name="Doty S.L."/>
        </authorList>
    </citation>
    <scope>NUCLEOTIDE SEQUENCE [LARGE SCALE GENOMIC DNA]</scope>
    <source>
        <strain evidence="9 10">WP1</strain>
    </source>
</reference>
<dbReference type="GO" id="GO:0061817">
    <property type="term" value="P:endoplasmic reticulum-plasma membrane tethering"/>
    <property type="evidence" value="ECO:0007669"/>
    <property type="project" value="TreeGrafter"/>
</dbReference>
<proteinExistence type="inferred from homology"/>
<dbReference type="OrthoDB" id="264603at2759"/>
<evidence type="ECO:0000256" key="3">
    <source>
        <dbReference type="ARBA" id="ARBA00022692"/>
    </source>
</evidence>
<evidence type="ECO:0000256" key="1">
    <source>
        <dbReference type="ARBA" id="ARBA00004211"/>
    </source>
</evidence>
<name>A0A0P9GJT5_RHOGW</name>